<evidence type="ECO:0000313" key="2">
    <source>
        <dbReference type="Proteomes" id="UP000029981"/>
    </source>
</evidence>
<dbReference type="EMBL" id="CM002927">
    <property type="protein sequence ID" value="KGN46536.1"/>
    <property type="molecule type" value="Genomic_DNA"/>
</dbReference>
<organism evidence="1 2">
    <name type="scientific">Cucumis sativus</name>
    <name type="common">Cucumber</name>
    <dbReference type="NCBI Taxonomy" id="3659"/>
    <lineage>
        <taxon>Eukaryota</taxon>
        <taxon>Viridiplantae</taxon>
        <taxon>Streptophyta</taxon>
        <taxon>Embryophyta</taxon>
        <taxon>Tracheophyta</taxon>
        <taxon>Spermatophyta</taxon>
        <taxon>Magnoliopsida</taxon>
        <taxon>eudicotyledons</taxon>
        <taxon>Gunneridae</taxon>
        <taxon>Pentapetalae</taxon>
        <taxon>rosids</taxon>
        <taxon>fabids</taxon>
        <taxon>Cucurbitales</taxon>
        <taxon>Cucurbitaceae</taxon>
        <taxon>Benincaseae</taxon>
        <taxon>Cucumis</taxon>
    </lineage>
</organism>
<dbReference type="Gramene" id="KGN46536">
    <property type="protein sequence ID" value="KGN46536"/>
    <property type="gene ID" value="Csa_6G107860"/>
</dbReference>
<reference evidence="1 2" key="2">
    <citation type="journal article" date="2009" name="PLoS ONE">
        <title>An integrated genetic and cytogenetic map of the cucumber genome.</title>
        <authorList>
            <person name="Ren Y."/>
            <person name="Zhang Z."/>
            <person name="Liu J."/>
            <person name="Staub J.E."/>
            <person name="Han Y."/>
            <person name="Cheng Z."/>
            <person name="Li X."/>
            <person name="Lu J."/>
            <person name="Miao H."/>
            <person name="Kang H."/>
            <person name="Xie B."/>
            <person name="Gu X."/>
            <person name="Wang X."/>
            <person name="Du Y."/>
            <person name="Jin W."/>
            <person name="Huang S."/>
        </authorList>
    </citation>
    <scope>NUCLEOTIDE SEQUENCE [LARGE SCALE GENOMIC DNA]</scope>
    <source>
        <strain evidence="2">cv. 9930</strain>
    </source>
</reference>
<dbReference type="Proteomes" id="UP000029981">
    <property type="component" value="Chromosome 6"/>
</dbReference>
<evidence type="ECO:0000313" key="1">
    <source>
        <dbReference type="EMBL" id="KGN46536.1"/>
    </source>
</evidence>
<dbReference type="AlphaFoldDB" id="A0A0A0KFN4"/>
<protein>
    <submittedName>
        <fullName evidence="1">Uncharacterized protein</fullName>
    </submittedName>
</protein>
<proteinExistence type="predicted"/>
<reference evidence="1 2" key="1">
    <citation type="journal article" date="2009" name="Nat. Genet.">
        <title>The genome of the cucumber, Cucumis sativus L.</title>
        <authorList>
            <person name="Huang S."/>
            <person name="Li R."/>
            <person name="Zhang Z."/>
            <person name="Li L."/>
            <person name="Gu X."/>
            <person name="Fan W."/>
            <person name="Lucas W.J."/>
            <person name="Wang X."/>
            <person name="Xie B."/>
            <person name="Ni P."/>
            <person name="Ren Y."/>
            <person name="Zhu H."/>
            <person name="Li J."/>
            <person name="Lin K."/>
            <person name="Jin W."/>
            <person name="Fei Z."/>
            <person name="Li G."/>
            <person name="Staub J."/>
            <person name="Kilian A."/>
            <person name="van der Vossen E.A."/>
            <person name="Wu Y."/>
            <person name="Guo J."/>
            <person name="He J."/>
            <person name="Jia Z."/>
            <person name="Ren Y."/>
            <person name="Tian G."/>
            <person name="Lu Y."/>
            <person name="Ruan J."/>
            <person name="Qian W."/>
            <person name="Wang M."/>
            <person name="Huang Q."/>
            <person name="Li B."/>
            <person name="Xuan Z."/>
            <person name="Cao J."/>
            <person name="Asan"/>
            <person name="Wu Z."/>
            <person name="Zhang J."/>
            <person name="Cai Q."/>
            <person name="Bai Y."/>
            <person name="Zhao B."/>
            <person name="Han Y."/>
            <person name="Li Y."/>
            <person name="Li X."/>
            <person name="Wang S."/>
            <person name="Shi Q."/>
            <person name="Liu S."/>
            <person name="Cho W.K."/>
            <person name="Kim J.Y."/>
            <person name="Xu Y."/>
            <person name="Heller-Uszynska K."/>
            <person name="Miao H."/>
            <person name="Cheng Z."/>
            <person name="Zhang S."/>
            <person name="Wu J."/>
            <person name="Yang Y."/>
            <person name="Kang H."/>
            <person name="Li M."/>
            <person name="Liang H."/>
            <person name="Ren X."/>
            <person name="Shi Z."/>
            <person name="Wen M."/>
            <person name="Jian M."/>
            <person name="Yang H."/>
            <person name="Zhang G."/>
            <person name="Yang Z."/>
            <person name="Chen R."/>
            <person name="Liu S."/>
            <person name="Li J."/>
            <person name="Ma L."/>
            <person name="Liu H."/>
            <person name="Zhou Y."/>
            <person name="Zhao J."/>
            <person name="Fang X."/>
            <person name="Li G."/>
            <person name="Fang L."/>
            <person name="Li Y."/>
            <person name="Liu D."/>
            <person name="Zheng H."/>
            <person name="Zhang Y."/>
            <person name="Qin N."/>
            <person name="Li Z."/>
            <person name="Yang G."/>
            <person name="Yang S."/>
            <person name="Bolund L."/>
            <person name="Kristiansen K."/>
            <person name="Zheng H."/>
            <person name="Li S."/>
            <person name="Zhang X."/>
            <person name="Yang H."/>
            <person name="Wang J."/>
            <person name="Sun R."/>
            <person name="Zhang B."/>
            <person name="Jiang S."/>
            <person name="Wang J."/>
            <person name="Du Y."/>
            <person name="Li S."/>
        </authorList>
    </citation>
    <scope>NUCLEOTIDE SEQUENCE [LARGE SCALE GENOMIC DNA]</scope>
    <source>
        <strain evidence="2">cv. 9930</strain>
    </source>
</reference>
<accession>A0A0A0KFN4</accession>
<keyword evidence="2" id="KW-1185">Reference proteome</keyword>
<gene>
    <name evidence="1" type="ORF">Csa_6G107860</name>
</gene>
<sequence>MIVGGDSWSLEGSLVLATGWCVRQICGANGWLPKFLYKADDLRDFSHWRPVSLDIRGGNLS</sequence>
<reference evidence="1 2" key="3">
    <citation type="journal article" date="2010" name="BMC Genomics">
        <title>Transcriptome sequencing and comparative analysis of cucumber flowers with different sex types.</title>
        <authorList>
            <person name="Guo S."/>
            <person name="Zheng Y."/>
            <person name="Joung J.G."/>
            <person name="Liu S."/>
            <person name="Zhang Z."/>
            <person name="Crasta O.R."/>
            <person name="Sobral B.W."/>
            <person name="Xu Y."/>
            <person name="Huang S."/>
            <person name="Fei Z."/>
        </authorList>
    </citation>
    <scope>NUCLEOTIDE SEQUENCE [LARGE SCALE GENOMIC DNA]</scope>
    <source>
        <strain evidence="2">cv. 9930</strain>
    </source>
</reference>
<reference evidence="1 2" key="4">
    <citation type="journal article" date="2011" name="BMC Genomics">
        <title>RNA-Seq improves annotation of protein-coding genes in the cucumber genome.</title>
        <authorList>
            <person name="Li Z."/>
            <person name="Zhang Z."/>
            <person name="Yan P."/>
            <person name="Huang S."/>
            <person name="Fei Z."/>
            <person name="Lin K."/>
        </authorList>
    </citation>
    <scope>NUCLEOTIDE SEQUENCE [LARGE SCALE GENOMIC DNA]</scope>
    <source>
        <strain evidence="2">cv. 9930</strain>
    </source>
</reference>
<name>A0A0A0KFN4_CUCSA</name>